<dbReference type="AlphaFoldDB" id="A0A0A9HF91"/>
<accession>A0A0A9HF91</accession>
<protein>
    <submittedName>
        <fullName evidence="1">Uncharacterized protein</fullName>
    </submittedName>
</protein>
<proteinExistence type="predicted"/>
<evidence type="ECO:0000313" key="1">
    <source>
        <dbReference type="EMBL" id="JAE35427.1"/>
    </source>
</evidence>
<organism evidence="1">
    <name type="scientific">Arundo donax</name>
    <name type="common">Giant reed</name>
    <name type="synonym">Donax arundinaceus</name>
    <dbReference type="NCBI Taxonomy" id="35708"/>
    <lineage>
        <taxon>Eukaryota</taxon>
        <taxon>Viridiplantae</taxon>
        <taxon>Streptophyta</taxon>
        <taxon>Embryophyta</taxon>
        <taxon>Tracheophyta</taxon>
        <taxon>Spermatophyta</taxon>
        <taxon>Magnoliopsida</taxon>
        <taxon>Liliopsida</taxon>
        <taxon>Poales</taxon>
        <taxon>Poaceae</taxon>
        <taxon>PACMAD clade</taxon>
        <taxon>Arundinoideae</taxon>
        <taxon>Arundineae</taxon>
        <taxon>Arundo</taxon>
    </lineage>
</organism>
<dbReference type="EMBL" id="GBRH01162469">
    <property type="protein sequence ID" value="JAE35427.1"/>
    <property type="molecule type" value="Transcribed_RNA"/>
</dbReference>
<reference evidence="1" key="2">
    <citation type="journal article" date="2015" name="Data Brief">
        <title>Shoot transcriptome of the giant reed, Arundo donax.</title>
        <authorList>
            <person name="Barrero R.A."/>
            <person name="Guerrero F.D."/>
            <person name="Moolhuijzen P."/>
            <person name="Goolsby J.A."/>
            <person name="Tidwell J."/>
            <person name="Bellgard S.E."/>
            <person name="Bellgard M.I."/>
        </authorList>
    </citation>
    <scope>NUCLEOTIDE SEQUENCE</scope>
    <source>
        <tissue evidence="1">Shoot tissue taken approximately 20 cm above the soil surface</tissue>
    </source>
</reference>
<reference evidence="1" key="1">
    <citation type="submission" date="2014-09" db="EMBL/GenBank/DDBJ databases">
        <authorList>
            <person name="Magalhaes I.L.F."/>
            <person name="Oliveira U."/>
            <person name="Santos F.R."/>
            <person name="Vidigal T.H.D.A."/>
            <person name="Brescovit A.D."/>
            <person name="Santos A.J."/>
        </authorList>
    </citation>
    <scope>NUCLEOTIDE SEQUENCE</scope>
    <source>
        <tissue evidence="1">Shoot tissue taken approximately 20 cm above the soil surface</tissue>
    </source>
</reference>
<name>A0A0A9HF91_ARUDO</name>
<sequence>MPSNSYNLMQHTDIIQYKVMIFELRWDASGLALRISGVSGLGILISRDLHSNLSNNGLGIYTT</sequence>